<evidence type="ECO:0000313" key="2">
    <source>
        <dbReference type="Proteomes" id="UP000887159"/>
    </source>
</evidence>
<name>A0A8X7BJ13_TRICX</name>
<dbReference type="Gene3D" id="3.30.420.10">
    <property type="entry name" value="Ribonuclease H-like superfamily/Ribonuclease H"/>
    <property type="match status" value="1"/>
</dbReference>
<accession>A0A8X7BJ13</accession>
<evidence type="ECO:0000313" key="1">
    <source>
        <dbReference type="EMBL" id="GFY33586.1"/>
    </source>
</evidence>
<proteinExistence type="predicted"/>
<gene>
    <name evidence="1" type="primary">TCB1_2</name>
    <name evidence="1" type="ORF">TNCV_3343221</name>
</gene>
<dbReference type="Proteomes" id="UP000887159">
    <property type="component" value="Unassembled WGS sequence"/>
</dbReference>
<dbReference type="AlphaFoldDB" id="A0A8X7BJ13"/>
<dbReference type="EMBL" id="BMAU01021414">
    <property type="protein sequence ID" value="GFY33586.1"/>
    <property type="molecule type" value="Genomic_DNA"/>
</dbReference>
<dbReference type="InterPro" id="IPR036397">
    <property type="entry name" value="RNaseH_sf"/>
</dbReference>
<reference evidence="1" key="1">
    <citation type="submission" date="2020-08" db="EMBL/GenBank/DDBJ databases">
        <title>Multicomponent nature underlies the extraordinary mechanical properties of spider dragline silk.</title>
        <authorList>
            <person name="Kono N."/>
            <person name="Nakamura H."/>
            <person name="Mori M."/>
            <person name="Yoshida Y."/>
            <person name="Ohtoshi R."/>
            <person name="Malay A.D."/>
            <person name="Moran D.A.P."/>
            <person name="Tomita M."/>
            <person name="Numata K."/>
            <person name="Arakawa K."/>
        </authorList>
    </citation>
    <scope>NUCLEOTIDE SEQUENCE</scope>
</reference>
<protein>
    <submittedName>
        <fullName evidence="1">Transposable element Tcb1 transposase</fullName>
    </submittedName>
</protein>
<organism evidence="1 2">
    <name type="scientific">Trichonephila clavipes</name>
    <name type="common">Golden silk orbweaver</name>
    <name type="synonym">Nephila clavipes</name>
    <dbReference type="NCBI Taxonomy" id="2585209"/>
    <lineage>
        <taxon>Eukaryota</taxon>
        <taxon>Metazoa</taxon>
        <taxon>Ecdysozoa</taxon>
        <taxon>Arthropoda</taxon>
        <taxon>Chelicerata</taxon>
        <taxon>Arachnida</taxon>
        <taxon>Araneae</taxon>
        <taxon>Araneomorphae</taxon>
        <taxon>Entelegynae</taxon>
        <taxon>Araneoidea</taxon>
        <taxon>Nephilidae</taxon>
        <taxon>Trichonephila</taxon>
    </lineage>
</organism>
<keyword evidence="2" id="KW-1185">Reference proteome</keyword>
<sequence>MENKGNEISISERKIIVKMGRNGKSCQDIVRFVGQQYLSIQHAIYNLKSTRVYTSKPRLSRPPKLTIRQKRRLLRCPKNSLKESATKLGLESSFRFQHDNDPKHTAEIVKLWLLYNIQNKLQMAPQLSDLNPTEHLRDFLERRIRQDNVTNEDMLKSVLKDQWEKIRAQETTRSVILIPKRDFRRFSNAEAI</sequence>
<dbReference type="GO" id="GO:0003676">
    <property type="term" value="F:nucleic acid binding"/>
    <property type="evidence" value="ECO:0007669"/>
    <property type="project" value="InterPro"/>
</dbReference>
<comment type="caution">
    <text evidence="1">The sequence shown here is derived from an EMBL/GenBank/DDBJ whole genome shotgun (WGS) entry which is preliminary data.</text>
</comment>